<evidence type="ECO:0000313" key="2">
    <source>
        <dbReference type="Proteomes" id="UP000283530"/>
    </source>
</evidence>
<dbReference type="EMBL" id="QPKB01000003">
    <property type="protein sequence ID" value="RWR80335.1"/>
    <property type="molecule type" value="Genomic_DNA"/>
</dbReference>
<dbReference type="AlphaFoldDB" id="A0A443NP67"/>
<name>A0A443NP67_9MAGN</name>
<proteinExistence type="predicted"/>
<reference evidence="1 2" key="1">
    <citation type="journal article" date="2019" name="Nat. Plants">
        <title>Stout camphor tree genome fills gaps in understanding of flowering plant genome evolution.</title>
        <authorList>
            <person name="Chaw S.M."/>
            <person name="Liu Y.C."/>
            <person name="Wu Y.W."/>
            <person name="Wang H.Y."/>
            <person name="Lin C.I."/>
            <person name="Wu C.S."/>
            <person name="Ke H.M."/>
            <person name="Chang L.Y."/>
            <person name="Hsu C.Y."/>
            <person name="Yang H.T."/>
            <person name="Sudianto E."/>
            <person name="Hsu M.H."/>
            <person name="Wu K.P."/>
            <person name="Wang L.N."/>
            <person name="Leebens-Mack J.H."/>
            <person name="Tsai I.J."/>
        </authorList>
    </citation>
    <scope>NUCLEOTIDE SEQUENCE [LARGE SCALE GENOMIC DNA]</scope>
    <source>
        <strain evidence="2">cv. Chaw 1501</strain>
        <tissue evidence="1">Young leaves</tissue>
    </source>
</reference>
<sequence>MDVVLVLFTCWFYMYETDDNFNIENECPKLITLVKRCMENESVSKVLPDPHKVYDFVGDLKNKYEVEFCNCFWVLGFREVSQVEPDLNRPETWDLERTQLGCLLLPPNAYNRSCAFFCCCLPRQRWAGRRPDDWQGDDDSEEKPTMMMWRLQSSSEMNRPSRDRVCKIESLIFCLLPQADQYFCGYGPPEVNETDLSVPDLYSLRLSFSDYGDLLRSVSVSGPSRDGIRVMRLWERKQCRVIKRGSGERFCIGWRGIVRRI</sequence>
<accession>A0A443NP67</accession>
<dbReference type="GO" id="GO:0016740">
    <property type="term" value="F:transferase activity"/>
    <property type="evidence" value="ECO:0007669"/>
    <property type="project" value="UniProtKB-KW"/>
</dbReference>
<gene>
    <name evidence="1" type="ORF">CKAN_00896900</name>
</gene>
<dbReference type="OrthoDB" id="202840at2759"/>
<comment type="caution">
    <text evidence="1">The sequence shown here is derived from an EMBL/GenBank/DDBJ whole genome shotgun (WGS) entry which is preliminary data.</text>
</comment>
<evidence type="ECO:0000313" key="1">
    <source>
        <dbReference type="EMBL" id="RWR80335.1"/>
    </source>
</evidence>
<keyword evidence="2" id="KW-1185">Reference proteome</keyword>
<dbReference type="STRING" id="337451.A0A443NP67"/>
<dbReference type="InterPro" id="IPR036282">
    <property type="entry name" value="Glutathione-S-Trfase_C_sf"/>
</dbReference>
<protein>
    <submittedName>
        <fullName evidence="1">Putative glutathione S-transferase parA</fullName>
    </submittedName>
</protein>
<organism evidence="1 2">
    <name type="scientific">Cinnamomum micranthum f. kanehirae</name>
    <dbReference type="NCBI Taxonomy" id="337451"/>
    <lineage>
        <taxon>Eukaryota</taxon>
        <taxon>Viridiplantae</taxon>
        <taxon>Streptophyta</taxon>
        <taxon>Embryophyta</taxon>
        <taxon>Tracheophyta</taxon>
        <taxon>Spermatophyta</taxon>
        <taxon>Magnoliopsida</taxon>
        <taxon>Magnoliidae</taxon>
        <taxon>Laurales</taxon>
        <taxon>Lauraceae</taxon>
        <taxon>Cinnamomum</taxon>
    </lineage>
</organism>
<keyword evidence="1" id="KW-0808">Transferase</keyword>
<dbReference type="Proteomes" id="UP000283530">
    <property type="component" value="Unassembled WGS sequence"/>
</dbReference>
<dbReference type="SUPFAM" id="SSF47616">
    <property type="entry name" value="GST C-terminal domain-like"/>
    <property type="match status" value="1"/>
</dbReference>
<dbReference type="Gene3D" id="1.20.1050.10">
    <property type="match status" value="1"/>
</dbReference>